<protein>
    <submittedName>
        <fullName evidence="1">Uncharacterized protein</fullName>
    </submittedName>
</protein>
<comment type="caution">
    <text evidence="1">The sequence shown here is derived from an EMBL/GenBank/DDBJ whole genome shotgun (WGS) entry which is preliminary data.</text>
</comment>
<dbReference type="Proteomes" id="UP001057402">
    <property type="component" value="Chromosome 10"/>
</dbReference>
<keyword evidence="2" id="KW-1185">Reference proteome</keyword>
<accession>A0ACB9MA24</accession>
<reference evidence="2" key="1">
    <citation type="journal article" date="2023" name="Front. Plant Sci.">
        <title>Chromosomal-level genome assembly of Melastoma candidum provides insights into trichome evolution.</title>
        <authorList>
            <person name="Zhong Y."/>
            <person name="Wu W."/>
            <person name="Sun C."/>
            <person name="Zou P."/>
            <person name="Liu Y."/>
            <person name="Dai S."/>
            <person name="Zhou R."/>
        </authorList>
    </citation>
    <scope>NUCLEOTIDE SEQUENCE [LARGE SCALE GENOMIC DNA]</scope>
</reference>
<proteinExistence type="predicted"/>
<organism evidence="1 2">
    <name type="scientific">Melastoma candidum</name>
    <dbReference type="NCBI Taxonomy" id="119954"/>
    <lineage>
        <taxon>Eukaryota</taxon>
        <taxon>Viridiplantae</taxon>
        <taxon>Streptophyta</taxon>
        <taxon>Embryophyta</taxon>
        <taxon>Tracheophyta</taxon>
        <taxon>Spermatophyta</taxon>
        <taxon>Magnoliopsida</taxon>
        <taxon>eudicotyledons</taxon>
        <taxon>Gunneridae</taxon>
        <taxon>Pentapetalae</taxon>
        <taxon>rosids</taxon>
        <taxon>malvids</taxon>
        <taxon>Myrtales</taxon>
        <taxon>Melastomataceae</taxon>
        <taxon>Melastomatoideae</taxon>
        <taxon>Melastomateae</taxon>
        <taxon>Melastoma</taxon>
    </lineage>
</organism>
<sequence>MRCWNLSANLSDLVEADEVEEGPSKLKSIHSCRIATGSIRLEITCPCWLHCRRYIGRVYDFAIYLRSVSL</sequence>
<gene>
    <name evidence="1" type="ORF">MLD38_034045</name>
</gene>
<name>A0ACB9MA24_9MYRT</name>
<evidence type="ECO:0000313" key="2">
    <source>
        <dbReference type="Proteomes" id="UP001057402"/>
    </source>
</evidence>
<evidence type="ECO:0000313" key="1">
    <source>
        <dbReference type="EMBL" id="KAI4320580.1"/>
    </source>
</evidence>
<dbReference type="EMBL" id="CM042889">
    <property type="protein sequence ID" value="KAI4320580.1"/>
    <property type="molecule type" value="Genomic_DNA"/>
</dbReference>